<evidence type="ECO:0000313" key="2">
    <source>
        <dbReference type="EMBL" id="QUF02444.1"/>
    </source>
</evidence>
<dbReference type="Proteomes" id="UP000677152">
    <property type="component" value="Chromosome"/>
</dbReference>
<proteinExistence type="predicted"/>
<gene>
    <name evidence="2" type="ORF">KCV87_23590</name>
</gene>
<keyword evidence="1" id="KW-0812">Transmembrane</keyword>
<keyword evidence="1" id="KW-1133">Transmembrane helix</keyword>
<accession>A0AA45L2X0</accession>
<protein>
    <submittedName>
        <fullName evidence="2">SH3 domain-containing protein</fullName>
    </submittedName>
</protein>
<evidence type="ECO:0000256" key="1">
    <source>
        <dbReference type="SAM" id="Phobius"/>
    </source>
</evidence>
<evidence type="ECO:0000313" key="3">
    <source>
        <dbReference type="Proteomes" id="UP000677152"/>
    </source>
</evidence>
<keyword evidence="1" id="KW-0472">Membrane</keyword>
<feature type="transmembrane region" description="Helical" evidence="1">
    <location>
        <begin position="12"/>
        <end position="30"/>
    </location>
</feature>
<dbReference type="EMBL" id="CP073249">
    <property type="protein sequence ID" value="QUF02444.1"/>
    <property type="molecule type" value="Genomic_DNA"/>
</dbReference>
<reference evidence="2" key="1">
    <citation type="submission" date="2021-04" db="EMBL/GenBank/DDBJ databases">
        <title>Genomic sequence of Actinosynnema pretiosum subsp. pretiosum ATCC 31280 (C-14919).</title>
        <authorList>
            <person name="Bai L."/>
            <person name="Wang X."/>
            <person name="Xiao Y."/>
        </authorList>
    </citation>
    <scope>NUCLEOTIDE SEQUENCE</scope>
    <source>
        <strain evidence="2">ATCC 31280</strain>
    </source>
</reference>
<dbReference type="AlphaFoldDB" id="A0AA45L2X0"/>
<name>A0AA45L2X0_9PSEU</name>
<sequence>MPMRVDAPFRGLRGLVVLGVVVVAVAMYAISGGQRFGSGAPDPCRVEVAVEVLEVRGGPDAALPVLSTAPRGAVLDAQRVVQNGFRLLADDRWVAQEGVATAAGADCG</sequence>
<organism evidence="2 3">
    <name type="scientific">Actinosynnema pretiosum subsp. pretiosum</name>
    <dbReference type="NCBI Taxonomy" id="103721"/>
    <lineage>
        <taxon>Bacteria</taxon>
        <taxon>Bacillati</taxon>
        <taxon>Actinomycetota</taxon>
        <taxon>Actinomycetes</taxon>
        <taxon>Pseudonocardiales</taxon>
        <taxon>Pseudonocardiaceae</taxon>
        <taxon>Actinosynnema</taxon>
    </lineage>
</organism>